<gene>
    <name evidence="1" type="ORF">COW88_02260</name>
</gene>
<protein>
    <submittedName>
        <fullName evidence="1">Uncharacterized protein</fullName>
    </submittedName>
</protein>
<name>A0A2H0CUB9_9BACT</name>
<dbReference type="Proteomes" id="UP000230638">
    <property type="component" value="Unassembled WGS sequence"/>
</dbReference>
<accession>A0A2H0CUB9</accession>
<sequence length="147" mass="17011">MPGFTKPEDMNKFGWDTLSDEKINVLALYTRSFGSKSQYILEMCANEDFTFDTEEESFAIETSGEWLQVKQDMENPSLLHISARNPLALKLYMTLEHKLAVRTHFTILGKFSKQHNGLEPLIRMTVRFNFPCNGALSLDDERPKRLF</sequence>
<reference evidence="1 2" key="1">
    <citation type="submission" date="2017-09" db="EMBL/GenBank/DDBJ databases">
        <title>Depth-based differentiation of microbial function through sediment-hosted aquifers and enrichment of novel symbionts in the deep terrestrial subsurface.</title>
        <authorList>
            <person name="Probst A.J."/>
            <person name="Ladd B."/>
            <person name="Jarett J.K."/>
            <person name="Geller-Mcgrath D.E."/>
            <person name="Sieber C.M."/>
            <person name="Emerson J.B."/>
            <person name="Anantharaman K."/>
            <person name="Thomas B.C."/>
            <person name="Malmstrom R."/>
            <person name="Stieglmeier M."/>
            <person name="Klingl A."/>
            <person name="Woyke T."/>
            <person name="Ryan C.M."/>
            <person name="Banfield J.F."/>
        </authorList>
    </citation>
    <scope>NUCLEOTIDE SEQUENCE [LARGE SCALE GENOMIC DNA]</scope>
    <source>
        <strain evidence="1">CG22_combo_CG10-13_8_21_14_all_47_15</strain>
    </source>
</reference>
<dbReference type="EMBL" id="PCTL01000022">
    <property type="protein sequence ID" value="PIP73341.1"/>
    <property type="molecule type" value="Genomic_DNA"/>
</dbReference>
<proteinExistence type="predicted"/>
<dbReference type="AlphaFoldDB" id="A0A2H0CUB9"/>
<evidence type="ECO:0000313" key="2">
    <source>
        <dbReference type="Proteomes" id="UP000230638"/>
    </source>
</evidence>
<comment type="caution">
    <text evidence="1">The sequence shown here is derived from an EMBL/GenBank/DDBJ whole genome shotgun (WGS) entry which is preliminary data.</text>
</comment>
<organism evidence="1 2">
    <name type="scientific">Candidatus Lloydbacteria bacterium CG22_combo_CG10-13_8_21_14_all_47_15</name>
    <dbReference type="NCBI Taxonomy" id="1974635"/>
    <lineage>
        <taxon>Bacteria</taxon>
        <taxon>Candidatus Lloydiibacteriota</taxon>
    </lineage>
</organism>
<evidence type="ECO:0000313" key="1">
    <source>
        <dbReference type="EMBL" id="PIP73341.1"/>
    </source>
</evidence>
<feature type="non-terminal residue" evidence="1">
    <location>
        <position position="1"/>
    </location>
</feature>